<evidence type="ECO:0000313" key="4">
    <source>
        <dbReference type="Proteomes" id="UP000183447"/>
    </source>
</evidence>
<feature type="transmembrane region" description="Helical" evidence="1">
    <location>
        <begin position="80"/>
        <end position="112"/>
    </location>
</feature>
<proteinExistence type="predicted"/>
<feature type="domain" description="DUF1468" evidence="2">
    <location>
        <begin position="11"/>
        <end position="145"/>
    </location>
</feature>
<feature type="transmembrane region" description="Helical" evidence="1">
    <location>
        <begin position="118"/>
        <end position="144"/>
    </location>
</feature>
<dbReference type="Proteomes" id="UP000183447">
    <property type="component" value="Unassembled WGS sequence"/>
</dbReference>
<keyword evidence="1" id="KW-0812">Transmembrane</keyword>
<evidence type="ECO:0000313" key="3">
    <source>
        <dbReference type="EMBL" id="SFZ86577.1"/>
    </source>
</evidence>
<keyword evidence="4" id="KW-1185">Reference proteome</keyword>
<keyword evidence="1" id="KW-0472">Membrane</keyword>
<evidence type="ECO:0000256" key="1">
    <source>
        <dbReference type="SAM" id="Phobius"/>
    </source>
</evidence>
<organism evidence="3 4">
    <name type="scientific">Devosia enhydra</name>
    <dbReference type="NCBI Taxonomy" id="665118"/>
    <lineage>
        <taxon>Bacteria</taxon>
        <taxon>Pseudomonadati</taxon>
        <taxon>Pseudomonadota</taxon>
        <taxon>Alphaproteobacteria</taxon>
        <taxon>Hyphomicrobiales</taxon>
        <taxon>Devosiaceae</taxon>
        <taxon>Devosia</taxon>
    </lineage>
</organism>
<dbReference type="InterPro" id="IPR009936">
    <property type="entry name" value="DUF1468"/>
</dbReference>
<feature type="transmembrane region" description="Helical" evidence="1">
    <location>
        <begin position="42"/>
        <end position="60"/>
    </location>
</feature>
<dbReference type="RefSeq" id="WP_072346431.1">
    <property type="nucleotide sequence ID" value="NZ_FPKU01000004.1"/>
</dbReference>
<reference evidence="3 4" key="1">
    <citation type="submission" date="2016-11" db="EMBL/GenBank/DDBJ databases">
        <authorList>
            <person name="Jaros S."/>
            <person name="Januszkiewicz K."/>
            <person name="Wedrychowicz H."/>
        </authorList>
    </citation>
    <scope>NUCLEOTIDE SEQUENCE [LARGE SCALE GENOMIC DNA]</scope>
    <source>
        <strain evidence="3 4">ATCC 23634</strain>
    </source>
</reference>
<dbReference type="Pfam" id="PF07331">
    <property type="entry name" value="TctB"/>
    <property type="match status" value="1"/>
</dbReference>
<dbReference type="STRING" id="665118.SAMN02983003_3766"/>
<evidence type="ECO:0000259" key="2">
    <source>
        <dbReference type="Pfam" id="PF07331"/>
    </source>
</evidence>
<keyword evidence="1" id="KW-1133">Transmembrane helix</keyword>
<dbReference type="EMBL" id="FPKU01000004">
    <property type="protein sequence ID" value="SFZ86577.1"/>
    <property type="molecule type" value="Genomic_DNA"/>
</dbReference>
<accession>A0A1K2I2L9</accession>
<dbReference type="AlphaFoldDB" id="A0A1K2I2L9"/>
<sequence length="153" mass="16130">MAARIVRDDLIAGGIFVLLGSYFALEALNYPLGTPFRMGPGFMPVALGGVLVALGLAILLKSLRGGENVDQHAPPWRAIVLISGAVVFFGLTIRGLGLVPTVFITVAITALASRMNNILAALIIALGMTVLCTLVFAVGLRVTVPLFGPWLRF</sequence>
<name>A0A1K2I2L9_9HYPH</name>
<gene>
    <name evidence="3" type="ORF">SAMN02983003_3766</name>
</gene>
<protein>
    <submittedName>
        <fullName evidence="3">Tripartite tricarboxylate transporter TctB family protein</fullName>
    </submittedName>
</protein>
<feature type="transmembrane region" description="Helical" evidence="1">
    <location>
        <begin position="12"/>
        <end position="30"/>
    </location>
</feature>